<comment type="caution">
    <text evidence="2">The sequence shown here is derived from an EMBL/GenBank/DDBJ whole genome shotgun (WGS) entry which is preliminary data.</text>
</comment>
<name>A0ABP9U7Q8_9MICO</name>
<feature type="transmembrane region" description="Helical" evidence="1">
    <location>
        <begin position="32"/>
        <end position="52"/>
    </location>
</feature>
<keyword evidence="1" id="KW-1133">Transmembrane helix</keyword>
<keyword evidence="1" id="KW-0812">Transmembrane</keyword>
<protein>
    <submittedName>
        <fullName evidence="2">Uncharacterized protein</fullName>
    </submittedName>
</protein>
<organism evidence="2 3">
    <name type="scientific">Brevibacterium ammoniilyticum</name>
    <dbReference type="NCBI Taxonomy" id="1046555"/>
    <lineage>
        <taxon>Bacteria</taxon>
        <taxon>Bacillati</taxon>
        <taxon>Actinomycetota</taxon>
        <taxon>Actinomycetes</taxon>
        <taxon>Micrococcales</taxon>
        <taxon>Brevibacteriaceae</taxon>
        <taxon>Brevibacterium</taxon>
    </lineage>
</organism>
<accession>A0ABP9U7Q8</accession>
<evidence type="ECO:0000313" key="3">
    <source>
        <dbReference type="Proteomes" id="UP001498935"/>
    </source>
</evidence>
<sequence>MNSATEITGAIGIGLLSLVASASAGPGYGRAIGCGAIVLGLSAGIVGVMWAVRCRGVTRR</sequence>
<dbReference type="Proteomes" id="UP001498935">
    <property type="component" value="Unassembled WGS sequence"/>
</dbReference>
<evidence type="ECO:0000313" key="2">
    <source>
        <dbReference type="EMBL" id="GAA5340926.1"/>
    </source>
</evidence>
<reference evidence="2 3" key="1">
    <citation type="submission" date="2024-02" db="EMBL/GenBank/DDBJ databases">
        <title>Characterization of antibiotic resistant novel bacterial strains and their environmental applications.</title>
        <authorList>
            <person name="Manzoor S."/>
            <person name="Abbas S."/>
            <person name="Arshad M."/>
            <person name="Li W.J."/>
            <person name="Ahmed I."/>
        </authorList>
    </citation>
    <scope>NUCLEOTIDE SEQUENCE [LARGE SCALE GENOMIC DNA]</scope>
    <source>
        <strain evidence="2 3">KACC 15558</strain>
    </source>
</reference>
<keyword evidence="1" id="KW-0472">Membrane</keyword>
<keyword evidence="3" id="KW-1185">Reference proteome</keyword>
<gene>
    <name evidence="2" type="ORF">KACC15558_19660</name>
</gene>
<dbReference type="EMBL" id="BAABNP010000007">
    <property type="protein sequence ID" value="GAA5340926.1"/>
    <property type="molecule type" value="Genomic_DNA"/>
</dbReference>
<proteinExistence type="predicted"/>
<evidence type="ECO:0000256" key="1">
    <source>
        <dbReference type="SAM" id="Phobius"/>
    </source>
</evidence>